<comment type="caution">
    <text evidence="2">The sequence shown here is derived from an EMBL/GenBank/DDBJ whole genome shotgun (WGS) entry which is preliminary data.</text>
</comment>
<feature type="region of interest" description="Disordered" evidence="1">
    <location>
        <begin position="1"/>
        <end position="183"/>
    </location>
</feature>
<feature type="compositionally biased region" description="Basic and acidic residues" evidence="1">
    <location>
        <begin position="154"/>
        <end position="172"/>
    </location>
</feature>
<evidence type="ECO:0000313" key="3">
    <source>
        <dbReference type="Proteomes" id="UP001149813"/>
    </source>
</evidence>
<feature type="compositionally biased region" description="Polar residues" evidence="1">
    <location>
        <begin position="28"/>
        <end position="51"/>
    </location>
</feature>
<evidence type="ECO:0000256" key="1">
    <source>
        <dbReference type="SAM" id="MobiDB-lite"/>
    </source>
</evidence>
<gene>
    <name evidence="2" type="ORF">LPJ53_006200</name>
</gene>
<dbReference type="EMBL" id="JANBOJ010000563">
    <property type="protein sequence ID" value="KAJ1718940.1"/>
    <property type="molecule type" value="Genomic_DNA"/>
</dbReference>
<proteinExistence type="predicted"/>
<organism evidence="2 3">
    <name type="scientific">Coemansia erecta</name>
    <dbReference type="NCBI Taxonomy" id="147472"/>
    <lineage>
        <taxon>Eukaryota</taxon>
        <taxon>Fungi</taxon>
        <taxon>Fungi incertae sedis</taxon>
        <taxon>Zoopagomycota</taxon>
        <taxon>Kickxellomycotina</taxon>
        <taxon>Kickxellomycetes</taxon>
        <taxon>Kickxellales</taxon>
        <taxon>Kickxellaceae</taxon>
        <taxon>Coemansia</taxon>
    </lineage>
</organism>
<reference evidence="2" key="1">
    <citation type="submission" date="2022-07" db="EMBL/GenBank/DDBJ databases">
        <title>Phylogenomic reconstructions and comparative analyses of Kickxellomycotina fungi.</title>
        <authorList>
            <person name="Reynolds N.K."/>
            <person name="Stajich J.E."/>
            <person name="Barry K."/>
            <person name="Grigoriev I.V."/>
            <person name="Crous P."/>
            <person name="Smith M.E."/>
        </authorList>
    </citation>
    <scope>NUCLEOTIDE SEQUENCE</scope>
    <source>
        <strain evidence="2">NBRC 32514</strain>
    </source>
</reference>
<feature type="compositionally biased region" description="Polar residues" evidence="1">
    <location>
        <begin position="1"/>
        <end position="18"/>
    </location>
</feature>
<dbReference type="Proteomes" id="UP001149813">
    <property type="component" value="Unassembled WGS sequence"/>
</dbReference>
<dbReference type="OrthoDB" id="5585186at2759"/>
<feature type="compositionally biased region" description="Low complexity" evidence="1">
    <location>
        <begin position="95"/>
        <end position="109"/>
    </location>
</feature>
<keyword evidence="3" id="KW-1185">Reference proteome</keyword>
<accession>A0A9W7XTW6</accession>
<protein>
    <submittedName>
        <fullName evidence="2">Uncharacterized protein</fullName>
    </submittedName>
</protein>
<sequence length="183" mass="19649">MSYPGNSNGDRNNASAATPQPIPKFATAPQNVPPSDQSRRSSFAGWSQSLFGMSPPAGTYSMAGASSLPDGAAPGFTGMGLFRRFSMSNNAAPKQEQQQQQQQQQQGGEYHWPIPGAGAETGARRLDEALDGSSGIGPFGNKDYGHHHSAQPRVFDEIRARDDPPSRPDSRMRNLMLSGQFLI</sequence>
<evidence type="ECO:0000313" key="2">
    <source>
        <dbReference type="EMBL" id="KAJ1718940.1"/>
    </source>
</evidence>
<name>A0A9W7XTW6_9FUNG</name>
<dbReference type="AlphaFoldDB" id="A0A9W7XTW6"/>